<dbReference type="KEGG" id="bic:LMTR13_37770"/>
<evidence type="ECO:0000256" key="1">
    <source>
        <dbReference type="SAM" id="MobiDB-lite"/>
    </source>
</evidence>
<proteinExistence type="predicted"/>
<organism evidence="2 3">
    <name type="scientific">Bradyrhizobium icense</name>
    <dbReference type="NCBI Taxonomy" id="1274631"/>
    <lineage>
        <taxon>Bacteria</taxon>
        <taxon>Pseudomonadati</taxon>
        <taxon>Pseudomonadota</taxon>
        <taxon>Alphaproteobacteria</taxon>
        <taxon>Hyphomicrobiales</taxon>
        <taxon>Nitrobacteraceae</taxon>
        <taxon>Bradyrhizobium</taxon>
    </lineage>
</organism>
<dbReference type="AlphaFoldDB" id="A0A1B1UQC4"/>
<evidence type="ECO:0000313" key="2">
    <source>
        <dbReference type="EMBL" id="ANW05032.1"/>
    </source>
</evidence>
<gene>
    <name evidence="2" type="ORF">LMTR13_37770</name>
</gene>
<evidence type="ECO:0000313" key="3">
    <source>
        <dbReference type="Proteomes" id="UP000092839"/>
    </source>
</evidence>
<reference evidence="2 3" key="1">
    <citation type="submission" date="2016-07" db="EMBL/GenBank/DDBJ databases">
        <title>Complete genome sequence of Bradyrhizobium icense LMTR 13T, a potential inoculant strain isolated from lima bean (Phaseolus lunatus) in Peru.</title>
        <authorList>
            <person name="Ormeno-Orrillo E."/>
            <person name="Duran D."/>
            <person name="Rogel M.A."/>
            <person name="Rey L."/>
            <person name="Imperial J."/>
            <person name="Ruiz-Argueso T."/>
            <person name="Martinez-Romero E."/>
        </authorList>
    </citation>
    <scope>NUCLEOTIDE SEQUENCE [LARGE SCALE GENOMIC DNA]</scope>
    <source>
        <strain evidence="2 3">LMTR 13</strain>
    </source>
</reference>
<keyword evidence="3" id="KW-1185">Reference proteome</keyword>
<dbReference type="EMBL" id="CP016428">
    <property type="protein sequence ID" value="ANW05032.1"/>
    <property type="molecule type" value="Genomic_DNA"/>
</dbReference>
<accession>A0A1B1UQC4</accession>
<sequence>MGEGGSLTRSGSETDEGSVSAERTPHPALRALRMQRQGISRWHPDPAGECDRVEAIGGG</sequence>
<feature type="region of interest" description="Disordered" evidence="1">
    <location>
        <begin position="1"/>
        <end position="59"/>
    </location>
</feature>
<dbReference type="STRING" id="1274631.LMTR13_37770"/>
<dbReference type="Proteomes" id="UP000092839">
    <property type="component" value="Chromosome"/>
</dbReference>
<feature type="compositionally biased region" description="Basic and acidic residues" evidence="1">
    <location>
        <begin position="42"/>
        <end position="59"/>
    </location>
</feature>
<protein>
    <submittedName>
        <fullName evidence="2">Uncharacterized protein</fullName>
    </submittedName>
</protein>
<name>A0A1B1UQC4_9BRAD</name>